<name>A0A2H1E9C9_9FLAO</name>
<accession>A0A2H1E9C9</accession>
<evidence type="ECO:0000313" key="2">
    <source>
        <dbReference type="Proteomes" id="UP000231564"/>
    </source>
</evidence>
<proteinExistence type="predicted"/>
<gene>
    <name evidence="1" type="ORF">MARIT_1153</name>
</gene>
<dbReference type="RefSeq" id="WP_100211004.1">
    <property type="nucleotide sequence ID" value="NZ_CP138495.1"/>
</dbReference>
<dbReference type="KEGG" id="tmar:MARIT_1153"/>
<dbReference type="EMBL" id="LT634361">
    <property type="protein sequence ID" value="SFZ81522.1"/>
    <property type="molecule type" value="Genomic_DNA"/>
</dbReference>
<sequence length="77" mass="9043">MKLKSCTLFFGEKKQHTANNNGKESNSKTTILYKKEHTSVSKINSHYKIITNQNKHHHEVVYTFSYNLTKTMQLKKN</sequence>
<dbReference type="AlphaFoldDB" id="A0A2H1E9C9"/>
<reference evidence="1 2" key="1">
    <citation type="submission" date="2016-11" db="EMBL/GenBank/DDBJ databases">
        <authorList>
            <person name="Jaros S."/>
            <person name="Januszkiewicz K."/>
            <person name="Wedrychowicz H."/>
        </authorList>
    </citation>
    <scope>NUCLEOTIDE SEQUENCE [LARGE SCALE GENOMIC DNA]</scope>
    <source>
        <strain evidence="1">NCIMB 2154T</strain>
    </source>
</reference>
<organism evidence="1 2">
    <name type="scientific">Tenacibaculum maritimum NCIMB 2154</name>
    <dbReference type="NCBI Taxonomy" id="1349785"/>
    <lineage>
        <taxon>Bacteria</taxon>
        <taxon>Pseudomonadati</taxon>
        <taxon>Bacteroidota</taxon>
        <taxon>Flavobacteriia</taxon>
        <taxon>Flavobacteriales</taxon>
        <taxon>Flavobacteriaceae</taxon>
        <taxon>Tenacibaculum</taxon>
    </lineage>
</organism>
<dbReference type="GeneID" id="47722706"/>
<dbReference type="Proteomes" id="UP000231564">
    <property type="component" value="Chromosome MARIT"/>
</dbReference>
<protein>
    <submittedName>
        <fullName evidence="1">Uncharacterized protein</fullName>
    </submittedName>
</protein>
<evidence type="ECO:0000313" key="1">
    <source>
        <dbReference type="EMBL" id="SFZ81522.1"/>
    </source>
</evidence>
<keyword evidence="2" id="KW-1185">Reference proteome</keyword>